<dbReference type="GO" id="GO:0004497">
    <property type="term" value="F:monooxygenase activity"/>
    <property type="evidence" value="ECO:0007669"/>
    <property type="project" value="UniProtKB-KW"/>
</dbReference>
<comment type="similarity">
    <text evidence="1">Belongs to the cytochrome P450 family.</text>
</comment>
<evidence type="ECO:0000256" key="4">
    <source>
        <dbReference type="ARBA" id="ARBA00023002"/>
    </source>
</evidence>
<sequence length="382" mass="43238">MVHTILQNEVAVWTFGIGFFTIAGYLFMLNTKVGKQKLDGPIMKRKFQNNTMSNTSFSSSTKILPRKGDRVRIDGLKGAAKEYNGKFGTVRDLISAKDRNYGIKLPDRSIEIAVRLSNHKGILGELLEPIMGKGLIPADPVTWRQRRPQIVPAFHRKWLEYMIGEFAYCNSPLIDSLNKIADTTGKVEMEEKFCSVALDIIGKTIFNYDFGSVTKESPVVKAVYSALVEVEHRSMTPAPYWDLPFANQLVPRLRKFNGDIELLNDALDKLILGAKKTRTEEDIETLESRNYAESDDPSMLRFLVDMRGADIDNKQLRDDLMTMLIAGHETETIIRGVTSTRTINRVNIYCCNINNIKLKKNNSNANENNKDYLNKVRASSTD</sequence>
<feature type="transmembrane region" description="Helical" evidence="8">
    <location>
        <begin position="12"/>
        <end position="29"/>
    </location>
</feature>
<evidence type="ECO:0000256" key="1">
    <source>
        <dbReference type="ARBA" id="ARBA00010617"/>
    </source>
</evidence>
<keyword evidence="8" id="KW-1133">Transmembrane helix</keyword>
<dbReference type="InterPro" id="IPR036396">
    <property type="entry name" value="Cyt_P450_sf"/>
</dbReference>
<evidence type="ECO:0000256" key="5">
    <source>
        <dbReference type="ARBA" id="ARBA00023004"/>
    </source>
</evidence>
<dbReference type="InterPro" id="IPR001128">
    <property type="entry name" value="Cyt_P450"/>
</dbReference>
<dbReference type="GO" id="GO:0016705">
    <property type="term" value="F:oxidoreductase activity, acting on paired donors, with incorporation or reduction of molecular oxygen"/>
    <property type="evidence" value="ECO:0007669"/>
    <property type="project" value="InterPro"/>
</dbReference>
<keyword evidence="2" id="KW-0349">Heme</keyword>
<accession>A0A1E7EYB4</accession>
<dbReference type="Proteomes" id="UP000095751">
    <property type="component" value="Unassembled WGS sequence"/>
</dbReference>
<evidence type="ECO:0000256" key="7">
    <source>
        <dbReference type="SAM" id="MobiDB-lite"/>
    </source>
</evidence>
<evidence type="ECO:0000256" key="2">
    <source>
        <dbReference type="ARBA" id="ARBA00022617"/>
    </source>
</evidence>
<dbReference type="InParanoid" id="A0A1E7EYB4"/>
<reference evidence="9 10" key="1">
    <citation type="submission" date="2016-09" db="EMBL/GenBank/DDBJ databases">
        <title>Extensive genetic diversity and differential bi-allelic expression allows diatom success in the polar Southern Ocean.</title>
        <authorList>
            <consortium name="DOE Joint Genome Institute"/>
            <person name="Mock T."/>
            <person name="Otillar R.P."/>
            <person name="Strauss J."/>
            <person name="Dupont C."/>
            <person name="Frickenhaus S."/>
            <person name="Maumus F."/>
            <person name="Mcmullan M."/>
            <person name="Sanges R."/>
            <person name="Schmutz J."/>
            <person name="Toseland A."/>
            <person name="Valas R."/>
            <person name="Veluchamy A."/>
            <person name="Ward B.J."/>
            <person name="Allen A."/>
            <person name="Barry K."/>
            <person name="Falciatore A."/>
            <person name="Ferrante M."/>
            <person name="Fortunato A.E."/>
            <person name="Gloeckner G."/>
            <person name="Gruber A."/>
            <person name="Hipkin R."/>
            <person name="Janech M."/>
            <person name="Kroth P."/>
            <person name="Leese F."/>
            <person name="Lindquist E."/>
            <person name="Lyon B.R."/>
            <person name="Martin J."/>
            <person name="Mayer C."/>
            <person name="Parker M."/>
            <person name="Quesneville H."/>
            <person name="Raymond J."/>
            <person name="Uhlig C."/>
            <person name="Valentin K.U."/>
            <person name="Worden A.Z."/>
            <person name="Armbrust E.V."/>
            <person name="Bowler C."/>
            <person name="Green B."/>
            <person name="Moulton V."/>
            <person name="Van Oosterhout C."/>
            <person name="Grigoriev I."/>
        </authorList>
    </citation>
    <scope>NUCLEOTIDE SEQUENCE [LARGE SCALE GENOMIC DNA]</scope>
    <source>
        <strain evidence="9 10">CCMP1102</strain>
    </source>
</reference>
<keyword evidence="6" id="KW-0503">Monooxygenase</keyword>
<proteinExistence type="inferred from homology"/>
<dbReference type="EMBL" id="KV784370">
    <property type="protein sequence ID" value="OEU10824.1"/>
    <property type="molecule type" value="Genomic_DNA"/>
</dbReference>
<evidence type="ECO:0000256" key="3">
    <source>
        <dbReference type="ARBA" id="ARBA00022723"/>
    </source>
</evidence>
<name>A0A1E7EYB4_9STRA</name>
<keyword evidence="3" id="KW-0479">Metal-binding</keyword>
<gene>
    <name evidence="9" type="ORF">FRACYDRAFT_246696</name>
</gene>
<keyword evidence="10" id="KW-1185">Reference proteome</keyword>
<keyword evidence="5" id="KW-0408">Iron</keyword>
<dbReference type="PANTHER" id="PTHR24291">
    <property type="entry name" value="CYTOCHROME P450 FAMILY 4"/>
    <property type="match status" value="1"/>
</dbReference>
<protein>
    <submittedName>
        <fullName evidence="9">Cytochrome P450</fullName>
    </submittedName>
</protein>
<keyword evidence="4" id="KW-0560">Oxidoreductase</keyword>
<dbReference type="Gene3D" id="1.10.630.10">
    <property type="entry name" value="Cytochrome P450"/>
    <property type="match status" value="1"/>
</dbReference>
<evidence type="ECO:0000313" key="9">
    <source>
        <dbReference type="EMBL" id="OEU10824.1"/>
    </source>
</evidence>
<dbReference type="Pfam" id="PF00067">
    <property type="entry name" value="p450"/>
    <property type="match status" value="1"/>
</dbReference>
<dbReference type="KEGG" id="fcy:FRACYDRAFT_246696"/>
<dbReference type="InterPro" id="IPR050196">
    <property type="entry name" value="Cytochrome_P450_Monoox"/>
</dbReference>
<evidence type="ECO:0000256" key="6">
    <source>
        <dbReference type="ARBA" id="ARBA00023033"/>
    </source>
</evidence>
<dbReference type="GO" id="GO:0005506">
    <property type="term" value="F:iron ion binding"/>
    <property type="evidence" value="ECO:0007669"/>
    <property type="project" value="InterPro"/>
</dbReference>
<feature type="region of interest" description="Disordered" evidence="7">
    <location>
        <begin position="362"/>
        <end position="382"/>
    </location>
</feature>
<evidence type="ECO:0000313" key="10">
    <source>
        <dbReference type="Proteomes" id="UP000095751"/>
    </source>
</evidence>
<evidence type="ECO:0000256" key="8">
    <source>
        <dbReference type="SAM" id="Phobius"/>
    </source>
</evidence>
<dbReference type="GO" id="GO:0020037">
    <property type="term" value="F:heme binding"/>
    <property type="evidence" value="ECO:0007669"/>
    <property type="project" value="InterPro"/>
</dbReference>
<dbReference type="AlphaFoldDB" id="A0A1E7EYB4"/>
<dbReference type="SUPFAM" id="SSF48264">
    <property type="entry name" value="Cytochrome P450"/>
    <property type="match status" value="1"/>
</dbReference>
<organism evidence="9 10">
    <name type="scientific">Fragilariopsis cylindrus CCMP1102</name>
    <dbReference type="NCBI Taxonomy" id="635003"/>
    <lineage>
        <taxon>Eukaryota</taxon>
        <taxon>Sar</taxon>
        <taxon>Stramenopiles</taxon>
        <taxon>Ochrophyta</taxon>
        <taxon>Bacillariophyta</taxon>
        <taxon>Bacillariophyceae</taxon>
        <taxon>Bacillariophycidae</taxon>
        <taxon>Bacillariales</taxon>
        <taxon>Bacillariaceae</taxon>
        <taxon>Fragilariopsis</taxon>
    </lineage>
</organism>
<keyword evidence="8" id="KW-0472">Membrane</keyword>
<dbReference type="OrthoDB" id="2843at2759"/>
<dbReference type="PANTHER" id="PTHR24291:SF50">
    <property type="entry name" value="BIFUNCTIONAL ALBAFLAVENONE MONOOXYGENASE_TERPENE SYNTHASE"/>
    <property type="match status" value="1"/>
</dbReference>
<keyword evidence="8" id="KW-0812">Transmembrane</keyword>